<evidence type="ECO:0000313" key="3">
    <source>
        <dbReference type="Proteomes" id="UP000267049"/>
    </source>
</evidence>
<feature type="transmembrane region" description="Helical" evidence="1">
    <location>
        <begin position="89"/>
        <end position="107"/>
    </location>
</feature>
<dbReference type="OrthoDB" id="5698243at2"/>
<name>A0A3M8SV18_9GAMM</name>
<dbReference type="EMBL" id="RIBS01000002">
    <property type="protein sequence ID" value="RNF85167.1"/>
    <property type="molecule type" value="Genomic_DNA"/>
</dbReference>
<feature type="transmembrane region" description="Helical" evidence="1">
    <location>
        <begin position="155"/>
        <end position="177"/>
    </location>
</feature>
<dbReference type="Proteomes" id="UP000267049">
    <property type="component" value="Unassembled WGS sequence"/>
</dbReference>
<evidence type="ECO:0000256" key="1">
    <source>
        <dbReference type="SAM" id="Phobius"/>
    </source>
</evidence>
<keyword evidence="1" id="KW-0472">Membrane</keyword>
<organism evidence="2 3">
    <name type="scientific">Montanilutibacter psychrotolerans</name>
    <dbReference type="NCBI Taxonomy" id="1327343"/>
    <lineage>
        <taxon>Bacteria</taxon>
        <taxon>Pseudomonadati</taxon>
        <taxon>Pseudomonadota</taxon>
        <taxon>Gammaproteobacteria</taxon>
        <taxon>Lysobacterales</taxon>
        <taxon>Lysobacteraceae</taxon>
        <taxon>Montanilutibacter</taxon>
    </lineage>
</organism>
<gene>
    <name evidence="2" type="ORF">EER27_05170</name>
</gene>
<feature type="transmembrane region" description="Helical" evidence="1">
    <location>
        <begin position="113"/>
        <end position="135"/>
    </location>
</feature>
<evidence type="ECO:0008006" key="4">
    <source>
        <dbReference type="Google" id="ProtNLM"/>
    </source>
</evidence>
<evidence type="ECO:0000313" key="2">
    <source>
        <dbReference type="EMBL" id="RNF85167.1"/>
    </source>
</evidence>
<feature type="transmembrane region" description="Helical" evidence="1">
    <location>
        <begin position="183"/>
        <end position="205"/>
    </location>
</feature>
<proteinExistence type="predicted"/>
<keyword evidence="1" id="KW-1133">Transmembrane helix</keyword>
<dbReference type="AlphaFoldDB" id="A0A3M8SV18"/>
<reference evidence="2 3" key="1">
    <citation type="submission" date="2018-11" db="EMBL/GenBank/DDBJ databases">
        <title>Lysobacter cryohumiis sp. nov., isolated from soil in the Tianshan Mountains, Xinjiang, China.</title>
        <authorList>
            <person name="Luo Y."/>
            <person name="Sheng H."/>
        </authorList>
    </citation>
    <scope>NUCLEOTIDE SEQUENCE [LARGE SCALE GENOMIC DNA]</scope>
    <source>
        <strain evidence="2 3">ZS60</strain>
    </source>
</reference>
<accession>A0A3M8SV18</accession>
<comment type="caution">
    <text evidence="2">The sequence shown here is derived from an EMBL/GenBank/DDBJ whole genome shotgun (WGS) entry which is preliminary data.</text>
</comment>
<protein>
    <recommendedName>
        <fullName evidence="4">Tetratricopeptide repeat protein</fullName>
    </recommendedName>
</protein>
<keyword evidence="3" id="KW-1185">Reference proteome</keyword>
<feature type="transmembrane region" description="Helical" evidence="1">
    <location>
        <begin position="48"/>
        <end position="68"/>
    </location>
</feature>
<dbReference type="RefSeq" id="WP_123086953.1">
    <property type="nucleotide sequence ID" value="NZ_RIBS01000002.1"/>
</dbReference>
<keyword evidence="1" id="KW-0812">Transmembrane</keyword>
<sequence length="428" mass="47057">MPNPPSPPVVDPSVSALPNVLRYPLQGSALHATLAMTAGNVLALLPGVGWLIGIVTWIAAFRYAFEILRESADGRDKPPENLLGSTDGAAWRFLAVLVLAQLLVWWVSIIFGVPSWLCWLVLVVLQPGITIALAIDDSLLRALNPKNTLALFERIGSPFVATWLQLFAIQAGAILIGRLLVRWLPSVLGDAALAFVLVWAVFAAFRLTGSLVYRFHEALDHEPGSLGNAPLDRFAEDRSLIEEAQDLVREGHPTAAIALLQEQVDTRAVSLPVHQHFHDLLRMQTDPARWEAHARQFLHRLLSEGEQQRALTLLREMRGGDPDFVPEQAEQALQLVAFALQANQPRLAIDTLLALIRSQPRAPEAAVWALDAATMLVDRYQEHEHAREVLQQARLRCQDDDLSARLDAALASLPPAPHQPSAPPAQTP</sequence>